<dbReference type="AlphaFoldDB" id="D7BCY3"/>
<dbReference type="KEGG" id="msv:Mesil_2875"/>
<proteinExistence type="predicted"/>
<protein>
    <submittedName>
        <fullName evidence="1">Uncharacterized protein</fullName>
    </submittedName>
</protein>
<dbReference type="OrthoDB" id="574237at2"/>
<evidence type="ECO:0000313" key="1">
    <source>
        <dbReference type="EMBL" id="ADH64716.1"/>
    </source>
</evidence>
<sequence length="168" mass="18397">MAMKSNKRFAKLRRYGIAIVAAIAGVGGVAGNLGSIVDLWDKVTGSSASVSGEALPSVDIGGTWQGEVTYDWGDKHTETFVFRLEDNEVIGTASFLQAKRGILDGKMSGDKLTFVTRTQERLGDEPWKEVEHRYRGTVSQDEIRFILQTVGGYSSHVPVEFVAKRVSK</sequence>
<dbReference type="STRING" id="526227.Mesil_2875"/>
<evidence type="ECO:0000313" key="2">
    <source>
        <dbReference type="Proteomes" id="UP000001916"/>
    </source>
</evidence>
<accession>D7BCY3</accession>
<dbReference type="RefSeq" id="WP_013159250.1">
    <property type="nucleotide sequence ID" value="NC_014212.1"/>
</dbReference>
<dbReference type="Proteomes" id="UP000001916">
    <property type="component" value="Chromosome"/>
</dbReference>
<reference evidence="1 2" key="1">
    <citation type="journal article" date="2010" name="Stand. Genomic Sci.">
        <title>Complete genome sequence of Meiothermus silvanus type strain (VI-R2).</title>
        <authorList>
            <person name="Sikorski J."/>
            <person name="Tindall B.J."/>
            <person name="Lowry S."/>
            <person name="Lucas S."/>
            <person name="Nolan M."/>
            <person name="Copeland A."/>
            <person name="Glavina Del Rio T."/>
            <person name="Tice H."/>
            <person name="Cheng J.F."/>
            <person name="Han C."/>
            <person name="Pitluck S."/>
            <person name="Liolios K."/>
            <person name="Ivanova N."/>
            <person name="Mavromatis K."/>
            <person name="Mikhailova N."/>
            <person name="Pati A."/>
            <person name="Goodwin L."/>
            <person name="Chen A."/>
            <person name="Palaniappan K."/>
            <person name="Land M."/>
            <person name="Hauser L."/>
            <person name="Chang Y.J."/>
            <person name="Jeffries C.D."/>
            <person name="Rohde M."/>
            <person name="Goker M."/>
            <person name="Woyke T."/>
            <person name="Bristow J."/>
            <person name="Eisen J.A."/>
            <person name="Markowitz V."/>
            <person name="Hugenholtz P."/>
            <person name="Kyrpides N.C."/>
            <person name="Klenk H.P."/>
            <person name="Lapidus A."/>
        </authorList>
    </citation>
    <scope>NUCLEOTIDE SEQUENCE [LARGE SCALE GENOMIC DNA]</scope>
    <source>
        <strain evidence="2">ATCC 700542 / DSM 9946 / VI-R2</strain>
    </source>
</reference>
<gene>
    <name evidence="1" type="ordered locus">Mesil_2875</name>
</gene>
<name>D7BCY3_ALLS1</name>
<organism evidence="1 2">
    <name type="scientific">Allomeiothermus silvanus (strain ATCC 700542 / DSM 9946 / NBRC 106475 / NCIMB 13440 / VI-R2)</name>
    <name type="common">Thermus silvanus</name>
    <dbReference type="NCBI Taxonomy" id="526227"/>
    <lineage>
        <taxon>Bacteria</taxon>
        <taxon>Thermotogati</taxon>
        <taxon>Deinococcota</taxon>
        <taxon>Deinococci</taxon>
        <taxon>Thermales</taxon>
        <taxon>Thermaceae</taxon>
        <taxon>Allomeiothermus</taxon>
    </lineage>
</organism>
<keyword evidence="2" id="KW-1185">Reference proteome</keyword>
<dbReference type="EMBL" id="CP002042">
    <property type="protein sequence ID" value="ADH64716.1"/>
    <property type="molecule type" value="Genomic_DNA"/>
</dbReference>
<dbReference type="HOGENOM" id="CLU_1584534_0_0_0"/>